<protein>
    <submittedName>
        <fullName evidence="2">Helix-turn-helix transcriptional regulator</fullName>
    </submittedName>
</protein>
<comment type="caution">
    <text evidence="2">The sequence shown here is derived from an EMBL/GenBank/DDBJ whole genome shotgun (WGS) entry which is preliminary data.</text>
</comment>
<name>A0ABV9WJX3_9ACTN</name>
<dbReference type="RefSeq" id="WP_380129104.1">
    <property type="nucleotide sequence ID" value="NZ_JBHSIU010000131.1"/>
</dbReference>
<gene>
    <name evidence="2" type="ORF">ACFPIJ_62675</name>
</gene>
<sequence>MNAASPEDRLWHVQDVSAFLGVPVETLYRWRKYGSGPPGARVGRFLRYDPAKVRAWVRDREAA</sequence>
<dbReference type="InterPro" id="IPR036388">
    <property type="entry name" value="WH-like_DNA-bd_sf"/>
</dbReference>
<dbReference type="Gene3D" id="1.10.10.10">
    <property type="entry name" value="Winged helix-like DNA-binding domain superfamily/Winged helix DNA-binding domain"/>
    <property type="match status" value="1"/>
</dbReference>
<proteinExistence type="predicted"/>
<evidence type="ECO:0000313" key="2">
    <source>
        <dbReference type="EMBL" id="MFC5008405.1"/>
    </source>
</evidence>
<dbReference type="Proteomes" id="UP001595912">
    <property type="component" value="Unassembled WGS sequence"/>
</dbReference>
<evidence type="ECO:0000259" key="1">
    <source>
        <dbReference type="Pfam" id="PF12728"/>
    </source>
</evidence>
<dbReference type="InterPro" id="IPR009061">
    <property type="entry name" value="DNA-bd_dom_put_sf"/>
</dbReference>
<reference evidence="3" key="1">
    <citation type="journal article" date="2019" name="Int. J. Syst. Evol. Microbiol.">
        <title>The Global Catalogue of Microorganisms (GCM) 10K type strain sequencing project: providing services to taxonomists for standard genome sequencing and annotation.</title>
        <authorList>
            <consortium name="The Broad Institute Genomics Platform"/>
            <consortium name="The Broad Institute Genome Sequencing Center for Infectious Disease"/>
            <person name="Wu L."/>
            <person name="Ma J."/>
        </authorList>
    </citation>
    <scope>NUCLEOTIDE SEQUENCE [LARGE SCALE GENOMIC DNA]</scope>
    <source>
        <strain evidence="3">CGMCC 4.7152</strain>
    </source>
</reference>
<keyword evidence="3" id="KW-1185">Reference proteome</keyword>
<evidence type="ECO:0000313" key="3">
    <source>
        <dbReference type="Proteomes" id="UP001595912"/>
    </source>
</evidence>
<dbReference type="Pfam" id="PF12728">
    <property type="entry name" value="HTH_17"/>
    <property type="match status" value="1"/>
</dbReference>
<dbReference type="SUPFAM" id="SSF46955">
    <property type="entry name" value="Putative DNA-binding domain"/>
    <property type="match status" value="1"/>
</dbReference>
<organism evidence="2 3">
    <name type="scientific">Dactylosporangium cerinum</name>
    <dbReference type="NCBI Taxonomy" id="1434730"/>
    <lineage>
        <taxon>Bacteria</taxon>
        <taxon>Bacillati</taxon>
        <taxon>Actinomycetota</taxon>
        <taxon>Actinomycetes</taxon>
        <taxon>Micromonosporales</taxon>
        <taxon>Micromonosporaceae</taxon>
        <taxon>Dactylosporangium</taxon>
    </lineage>
</organism>
<feature type="domain" description="Helix-turn-helix" evidence="1">
    <location>
        <begin position="13"/>
        <end position="60"/>
    </location>
</feature>
<dbReference type="InterPro" id="IPR041657">
    <property type="entry name" value="HTH_17"/>
</dbReference>
<dbReference type="EMBL" id="JBHSIU010000131">
    <property type="protein sequence ID" value="MFC5008405.1"/>
    <property type="molecule type" value="Genomic_DNA"/>
</dbReference>
<accession>A0ABV9WJX3</accession>